<dbReference type="CDD" id="cd08899">
    <property type="entry name" value="SRPBCC_CalC_Aha1-like_6"/>
    <property type="match status" value="1"/>
</dbReference>
<sequence>MSPELQTTGSGRPRVRLTRRLPHPPEKVWHAVTSPDELAHWFPAAVTVPEPPAAGARLVFTFTETGDSSEGEILVYDPPSVFEFAWNSDVVRIEVTPAGEGSHLEFTHTLNRGESAIARLAAGRHATGWDVCLDALDAWLAGHPFTPPGQWHARMAAAVERFGLAEGEILDDGRKIRFRRDLVWPPLTDAWQHLPAVPVAAEVLESREPEVLAHTWIHQGEPAGQVRWELTRDPLDGVRVELTQTVPNELAGLLPDLLTARHEQLDALFARSFGEEAEPWSASRVAAVRHRYAARGLHGRRREGALHGL</sequence>
<evidence type="ECO:0000256" key="2">
    <source>
        <dbReference type="SAM" id="MobiDB-lite"/>
    </source>
</evidence>
<accession>A0A419I1U4</accession>
<evidence type="ECO:0000256" key="1">
    <source>
        <dbReference type="ARBA" id="ARBA00006817"/>
    </source>
</evidence>
<evidence type="ECO:0000313" key="4">
    <source>
        <dbReference type="EMBL" id="RJQ83746.1"/>
    </source>
</evidence>
<dbReference type="InterPro" id="IPR013538">
    <property type="entry name" value="ASHA1/2-like_C"/>
</dbReference>
<dbReference type="InterPro" id="IPR023393">
    <property type="entry name" value="START-like_dom_sf"/>
</dbReference>
<dbReference type="Pfam" id="PF08327">
    <property type="entry name" value="AHSA1"/>
    <property type="match status" value="1"/>
</dbReference>
<name>A0A419I1U4_9PSEU</name>
<dbReference type="RefSeq" id="WP_120024683.1">
    <property type="nucleotide sequence ID" value="NZ_QZFV01000092.1"/>
</dbReference>
<keyword evidence="5" id="KW-1185">Reference proteome</keyword>
<comment type="caution">
    <text evidence="4">The sequence shown here is derived from an EMBL/GenBank/DDBJ whole genome shotgun (WGS) entry which is preliminary data.</text>
</comment>
<evidence type="ECO:0000259" key="3">
    <source>
        <dbReference type="Pfam" id="PF08327"/>
    </source>
</evidence>
<dbReference type="SUPFAM" id="SSF55961">
    <property type="entry name" value="Bet v1-like"/>
    <property type="match status" value="2"/>
</dbReference>
<comment type="similarity">
    <text evidence="1">Belongs to the AHA1 family.</text>
</comment>
<feature type="compositionally biased region" description="Polar residues" evidence="2">
    <location>
        <begin position="1"/>
        <end position="10"/>
    </location>
</feature>
<dbReference type="OrthoDB" id="9803476at2"/>
<evidence type="ECO:0000313" key="5">
    <source>
        <dbReference type="Proteomes" id="UP000285112"/>
    </source>
</evidence>
<organism evidence="4 5">
    <name type="scientific">Amycolatopsis panacis</name>
    <dbReference type="NCBI Taxonomy" id="2340917"/>
    <lineage>
        <taxon>Bacteria</taxon>
        <taxon>Bacillati</taxon>
        <taxon>Actinomycetota</taxon>
        <taxon>Actinomycetes</taxon>
        <taxon>Pseudonocardiales</taxon>
        <taxon>Pseudonocardiaceae</taxon>
        <taxon>Amycolatopsis</taxon>
    </lineage>
</organism>
<dbReference type="Gene3D" id="3.30.530.20">
    <property type="match status" value="2"/>
</dbReference>
<reference evidence="4 5" key="1">
    <citation type="submission" date="2018-09" db="EMBL/GenBank/DDBJ databases">
        <title>YIM PH 21725 draft genome.</title>
        <authorList>
            <person name="Miao C."/>
        </authorList>
    </citation>
    <scope>NUCLEOTIDE SEQUENCE [LARGE SCALE GENOMIC DNA]</scope>
    <source>
        <strain evidence="5">YIM PH21725</strain>
    </source>
</reference>
<dbReference type="Proteomes" id="UP000285112">
    <property type="component" value="Unassembled WGS sequence"/>
</dbReference>
<protein>
    <recommendedName>
        <fullName evidence="3">Activator of Hsp90 ATPase homologue 1/2-like C-terminal domain-containing protein</fullName>
    </recommendedName>
</protein>
<dbReference type="AlphaFoldDB" id="A0A419I1U4"/>
<feature type="region of interest" description="Disordered" evidence="2">
    <location>
        <begin position="1"/>
        <end position="21"/>
    </location>
</feature>
<proteinExistence type="inferred from homology"/>
<dbReference type="EMBL" id="QZFV01000092">
    <property type="protein sequence ID" value="RJQ83746.1"/>
    <property type="molecule type" value="Genomic_DNA"/>
</dbReference>
<feature type="domain" description="Activator of Hsp90 ATPase homologue 1/2-like C-terminal" evidence="3">
    <location>
        <begin position="23"/>
        <end position="140"/>
    </location>
</feature>
<gene>
    <name evidence="4" type="ORF">D5S19_18970</name>
</gene>